<proteinExistence type="predicted"/>
<keyword evidence="2" id="KW-1185">Reference proteome</keyword>
<evidence type="ECO:0000313" key="2">
    <source>
        <dbReference type="Proteomes" id="UP001249851"/>
    </source>
</evidence>
<protein>
    <submittedName>
        <fullName evidence="1">Uncharacterized protein</fullName>
    </submittedName>
</protein>
<organism evidence="1 2">
    <name type="scientific">Acropora cervicornis</name>
    <name type="common">Staghorn coral</name>
    <dbReference type="NCBI Taxonomy" id="6130"/>
    <lineage>
        <taxon>Eukaryota</taxon>
        <taxon>Metazoa</taxon>
        <taxon>Cnidaria</taxon>
        <taxon>Anthozoa</taxon>
        <taxon>Hexacorallia</taxon>
        <taxon>Scleractinia</taxon>
        <taxon>Astrocoeniina</taxon>
        <taxon>Acroporidae</taxon>
        <taxon>Acropora</taxon>
    </lineage>
</organism>
<comment type="caution">
    <text evidence="1">The sequence shown here is derived from an EMBL/GenBank/DDBJ whole genome shotgun (WGS) entry which is preliminary data.</text>
</comment>
<dbReference type="Proteomes" id="UP001249851">
    <property type="component" value="Unassembled WGS sequence"/>
</dbReference>
<accession>A0AAD9R017</accession>
<dbReference type="EMBL" id="JARQWQ010000007">
    <property type="protein sequence ID" value="KAK2570658.1"/>
    <property type="molecule type" value="Genomic_DNA"/>
</dbReference>
<reference evidence="1" key="1">
    <citation type="journal article" date="2023" name="G3 (Bethesda)">
        <title>Whole genome assembly and annotation of the endangered Caribbean coral Acropora cervicornis.</title>
        <authorList>
            <person name="Selwyn J.D."/>
            <person name="Vollmer S.V."/>
        </authorList>
    </citation>
    <scope>NUCLEOTIDE SEQUENCE</scope>
    <source>
        <strain evidence="1">K2</strain>
    </source>
</reference>
<reference evidence="1" key="2">
    <citation type="journal article" date="2023" name="Science">
        <title>Genomic signatures of disease resistance in endangered staghorn corals.</title>
        <authorList>
            <person name="Vollmer S.V."/>
            <person name="Selwyn J.D."/>
            <person name="Despard B.A."/>
            <person name="Roesel C.L."/>
        </authorList>
    </citation>
    <scope>NUCLEOTIDE SEQUENCE</scope>
    <source>
        <strain evidence="1">K2</strain>
    </source>
</reference>
<dbReference type="AlphaFoldDB" id="A0AAD9R017"/>
<name>A0AAD9R017_ACRCE</name>
<evidence type="ECO:0000313" key="1">
    <source>
        <dbReference type="EMBL" id="KAK2570658.1"/>
    </source>
</evidence>
<gene>
    <name evidence="1" type="ORF">P5673_004344</name>
</gene>
<sequence length="110" mass="12940">MAHQTVDLKEREAFLAAWMIGTKLLHRRLEKSFKKSIHYFEHTRAGHRCMHDWLLTLIREARLNNAGRSANMGRRIERLNIFLGPNELICIPEYNILPVPGQHLRQLKSD</sequence>